<dbReference type="RefSeq" id="WP_161804273.1">
    <property type="nucleotide sequence ID" value="NZ_CAWMRL010000237.1"/>
</dbReference>
<evidence type="ECO:0000313" key="2">
    <source>
        <dbReference type="Proteomes" id="UP000037727"/>
    </source>
</evidence>
<evidence type="ECO:0000313" key="1">
    <source>
        <dbReference type="EMBL" id="KOY60042.1"/>
    </source>
</evidence>
<gene>
    <name evidence="1" type="ORF">AM629_21600</name>
</gene>
<dbReference type="InterPro" id="IPR050708">
    <property type="entry name" value="T6SS_VgrG/RHS"/>
</dbReference>
<comment type="caution">
    <text evidence="1">The sequence shown here is derived from an EMBL/GenBank/DDBJ whole genome shotgun (WGS) entry which is preliminary data.</text>
</comment>
<protein>
    <recommendedName>
        <fullName evidence="3">RHS repeat-associated core domain-containing protein</fullName>
    </recommendedName>
</protein>
<dbReference type="PANTHER" id="PTHR32305:SF15">
    <property type="entry name" value="PROTEIN RHSA-RELATED"/>
    <property type="match status" value="1"/>
</dbReference>
<sequence length="159" mass="18110">VWDGDVPAEIREYQHGRLKMIRHLVFDGWELVAQQTQAFTLNLDNRVELMAGEVQTQYAVSAPTGEPLALFDPTGKRVWRRPKQSLYGLRLSGHGENPQLDPGLRFAGQLFDEESGLFYNRFRYYLPEGCCYLSADPTGLWGGENPYAYVKNPTGWIDP</sequence>
<dbReference type="EMBL" id="LJCS01000237">
    <property type="protein sequence ID" value="KOY60042.1"/>
    <property type="molecule type" value="Genomic_DNA"/>
</dbReference>
<proteinExistence type="predicted"/>
<evidence type="ECO:0008006" key="3">
    <source>
        <dbReference type="Google" id="ProtNLM"/>
    </source>
</evidence>
<dbReference type="NCBIfam" id="TIGR03696">
    <property type="entry name" value="Rhs_assc_core"/>
    <property type="match status" value="1"/>
</dbReference>
<reference evidence="1 2" key="1">
    <citation type="submission" date="2015-09" db="EMBL/GenBank/DDBJ databases">
        <title>Draft genome sequence and assembly of Photorhabdus sp. VMG, a bacterial symbiont associated with Heterorhabditis zealandica.</title>
        <authorList>
            <person name="Naidoo S."/>
            <person name="Featherston J."/>
            <person name="Mothupi B."/>
            <person name="Gray V.M."/>
        </authorList>
    </citation>
    <scope>NUCLEOTIDE SEQUENCE [LARGE SCALE GENOMIC DNA]</scope>
    <source>
        <strain evidence="1 2">VMG</strain>
    </source>
</reference>
<name>A0ABR5K6Q5_9GAMM</name>
<accession>A0ABR5K6Q5</accession>
<dbReference type="InterPro" id="IPR022385">
    <property type="entry name" value="Rhs_assc_core"/>
</dbReference>
<feature type="non-terminal residue" evidence="1">
    <location>
        <position position="1"/>
    </location>
</feature>
<dbReference type="Proteomes" id="UP000037727">
    <property type="component" value="Unassembled WGS sequence"/>
</dbReference>
<dbReference type="PRINTS" id="PR00394">
    <property type="entry name" value="RHSPROTEIN"/>
</dbReference>
<feature type="non-terminal residue" evidence="1">
    <location>
        <position position="159"/>
    </location>
</feature>
<organism evidence="1 2">
    <name type="scientific">Photorhabdus heterorhabditis</name>
    <dbReference type="NCBI Taxonomy" id="880156"/>
    <lineage>
        <taxon>Bacteria</taxon>
        <taxon>Pseudomonadati</taxon>
        <taxon>Pseudomonadota</taxon>
        <taxon>Gammaproteobacteria</taxon>
        <taxon>Enterobacterales</taxon>
        <taxon>Morganellaceae</taxon>
        <taxon>Photorhabdus</taxon>
    </lineage>
</organism>
<keyword evidence="2" id="KW-1185">Reference proteome</keyword>
<dbReference type="Gene3D" id="2.180.10.10">
    <property type="entry name" value="RHS repeat-associated core"/>
    <property type="match status" value="1"/>
</dbReference>
<dbReference type="PANTHER" id="PTHR32305">
    <property type="match status" value="1"/>
</dbReference>